<dbReference type="PANTHER" id="PTHR32305">
    <property type="match status" value="1"/>
</dbReference>
<organism evidence="3 4">
    <name type="scientific">Mycetohabitans rhizoxinica</name>
    <dbReference type="NCBI Taxonomy" id="412963"/>
    <lineage>
        <taxon>Bacteria</taxon>
        <taxon>Pseudomonadati</taxon>
        <taxon>Pseudomonadota</taxon>
        <taxon>Betaproteobacteria</taxon>
        <taxon>Burkholderiales</taxon>
        <taxon>Burkholderiaceae</taxon>
        <taxon>Mycetohabitans</taxon>
    </lineage>
</organism>
<dbReference type="Proteomes" id="UP001493153">
    <property type="component" value="Plasmid megaplasmid"/>
</dbReference>
<accession>A0ABZ2PSI8</accession>
<dbReference type="InterPro" id="IPR050708">
    <property type="entry name" value="T6SS_VgrG/RHS"/>
</dbReference>
<feature type="transmembrane region" description="Helical" evidence="2">
    <location>
        <begin position="703"/>
        <end position="736"/>
    </location>
</feature>
<feature type="transmembrane region" description="Helical" evidence="2">
    <location>
        <begin position="780"/>
        <end position="801"/>
    </location>
</feature>
<keyword evidence="2" id="KW-1133">Transmembrane helix</keyword>
<sequence length="1106" mass="119082">MVKHERDAMNKTEWENVCRGTPVIQVMDNRGLGIRTLHYNRDSSTSALDERVSVAQHSEWGHLRSTTDARLFDAQQQDPRVAPNVRCVSSLSGRALRRDSVDAGLSVALFDVEGRMAWSQDGRGTQWRQVCDTLGRTVATYVQASDEVERCHERIVYGEQVPQASAHNLRGQVARYYDSAGQVRTAGYTLSGKSLQDTRQLLANRDTPANWAGDDETAWTAQLSADAWTTARQYDALGDTVSQTDAKGNRQRFRVDVSGRLQTSWLKLADARDEQIIVGDMQYTAAGQRLSQTAGNGVVTTYDYEAQTQRLLRTDTRREDGTSLQAQEYTYDPVGNILAVGDATQPTRHFRNQRVAPLHTYRYDALYQLLEASGRENAPAGRQGPALPTPQRDPINLTNYTRSYTYDRGGNLTAIRHQGQGANAYRNDIVIATQSNHGVAQTEQGNLRPEDIDSGDFFDRNGNGLQLQPGQPLEWSERNQLRQVTIVDRGSDDDNDRETYGYDGSGMRVWKQRRTKTGSTWRTEEVIYLPGLELRTTRVDDNVEEALEVVTAAEGVARVLHWRAGQPTQIPNDQYRWSVNNLIGSVNLELDSDARILTREEYYPYGGTAVWGGNDCEVKYKFIRYSGKERDATGLYYYGHRYYQPWLGRWASADPAGPVDGLNLYMMVKNNPINHEDPNGLKASNWQLFKTAAKKHGPKLVPWVTPILAAGAIALGVPGVVIGAVAATAGLIYAGYRGYKAVQRFRRGDGSGDATRRSQEAVIATASPKQLSFLGKVGRALRWGGAAAAVAGGIVALAGAAPFVVAGLGMAAAIAGAAFAVGAASWLARRHAAHQARQIQREGGGILSYGARSAATTFVSAEMHGASHTGAAVAMAGTAPISVLGWAEQNAEASVAGAHAGGVAVGEYESISRAVGVETATDIPALVGTALGGGAMGYLHGQLEGATEVGQAAGAMARQTRARLWLGFDAINAYTRSLGESIFDTGVSLVRDVAHYMGFTGGRSWAGRAVQFGSRMAGWLLGNRIRAAAGYTIGSAVLGAVGVGALPASTGAITFAAAAGGAAYGGYHALPEGGLISGMRRIATGVINRATTHWLTFPNLGTSSTA</sequence>
<geneLocation type="plasmid" evidence="3 4">
    <name>megaplasmid</name>
</geneLocation>
<reference evidence="3 4" key="1">
    <citation type="submission" date="2020-09" db="EMBL/GenBank/DDBJ databases">
        <title>Genome sequences of Mycetohabitans spp.</title>
        <authorList>
            <person name="Carter M.E."/>
            <person name="Carpenter S.C.D."/>
            <person name="Bogdanove A.J."/>
        </authorList>
    </citation>
    <scope>NUCLEOTIDE SEQUENCE [LARGE SCALE GENOMIC DNA]</scope>
    <source>
        <strain evidence="3 4">B12</strain>
        <plasmid evidence="3 4">megaplasmid</plasmid>
    </source>
</reference>
<feature type="transmembrane region" description="Helical" evidence="2">
    <location>
        <begin position="807"/>
        <end position="828"/>
    </location>
</feature>
<evidence type="ECO:0000313" key="4">
    <source>
        <dbReference type="Proteomes" id="UP001493153"/>
    </source>
</evidence>
<evidence type="ECO:0000256" key="1">
    <source>
        <dbReference type="SAM" id="MobiDB-lite"/>
    </source>
</evidence>
<gene>
    <name evidence="3" type="ORF">IHE29_01225</name>
</gene>
<keyword evidence="2" id="KW-0472">Membrane</keyword>
<dbReference type="InterPro" id="IPR022385">
    <property type="entry name" value="Rhs_assc_core"/>
</dbReference>
<dbReference type="PANTHER" id="PTHR32305:SF15">
    <property type="entry name" value="PROTEIN RHSA-RELATED"/>
    <property type="match status" value="1"/>
</dbReference>
<dbReference type="Gene3D" id="2.180.10.10">
    <property type="entry name" value="RHS repeat-associated core"/>
    <property type="match status" value="1"/>
</dbReference>
<protein>
    <submittedName>
        <fullName evidence="3">RHS repeat protein</fullName>
    </submittedName>
</protein>
<keyword evidence="2" id="KW-0812">Transmembrane</keyword>
<keyword evidence="3" id="KW-0614">Plasmid</keyword>
<evidence type="ECO:0000256" key="2">
    <source>
        <dbReference type="SAM" id="Phobius"/>
    </source>
</evidence>
<name>A0ABZ2PSI8_9BURK</name>
<dbReference type="InterPro" id="IPR006530">
    <property type="entry name" value="YD"/>
</dbReference>
<dbReference type="NCBIfam" id="TIGR01643">
    <property type="entry name" value="YD_repeat_2x"/>
    <property type="match status" value="1"/>
</dbReference>
<feature type="region of interest" description="Disordered" evidence="1">
    <location>
        <begin position="376"/>
        <end position="396"/>
    </location>
</feature>
<keyword evidence="4" id="KW-1185">Reference proteome</keyword>
<dbReference type="NCBIfam" id="TIGR03696">
    <property type="entry name" value="Rhs_assc_core"/>
    <property type="match status" value="1"/>
</dbReference>
<dbReference type="EMBL" id="CP062175">
    <property type="protein sequence ID" value="WXK37997.1"/>
    <property type="molecule type" value="Genomic_DNA"/>
</dbReference>
<evidence type="ECO:0000313" key="3">
    <source>
        <dbReference type="EMBL" id="WXK37997.1"/>
    </source>
</evidence>
<proteinExistence type="predicted"/>